<feature type="domain" description="Helix-turn-helix" evidence="1">
    <location>
        <begin position="8"/>
        <end position="53"/>
    </location>
</feature>
<keyword evidence="3" id="KW-1185">Reference proteome</keyword>
<name>A0A1H2KJK2_9ACTN</name>
<sequence>MPSSGEFVSTEEAARILGVTVQHVRRLADSGEVTRIARGLIDRSSLDRFLTERQGGRTRVWAEHTAWGAIALLSGDTSSWLGRVQASRLRSALRAVTDPADLVVRTRGRAKVHTFTGHPAAVNRLTEMMAVADQAALGLAIGPIEPGTAEGYLAADTLDATVRYLGLRKDPDGNVVVRATGFDFDVVTHLASRSATVAALDAATSLDPRVRGVGERAITEILDRYRR</sequence>
<dbReference type="AlphaFoldDB" id="A0A1H2KJK2"/>
<dbReference type="Proteomes" id="UP000182977">
    <property type="component" value="Chromosome I"/>
</dbReference>
<gene>
    <name evidence="2" type="ORF">SAMN04488563_3902</name>
</gene>
<dbReference type="EMBL" id="LT629791">
    <property type="protein sequence ID" value="SDU68762.1"/>
    <property type="molecule type" value="Genomic_DNA"/>
</dbReference>
<dbReference type="RefSeq" id="WP_046771008.1">
    <property type="nucleotide sequence ID" value="NZ_LBMC01000038.1"/>
</dbReference>
<evidence type="ECO:0000259" key="1">
    <source>
        <dbReference type="Pfam" id="PF12728"/>
    </source>
</evidence>
<accession>A0A1H2KJK2</accession>
<dbReference type="InterPro" id="IPR041657">
    <property type="entry name" value="HTH_17"/>
</dbReference>
<evidence type="ECO:0000313" key="3">
    <source>
        <dbReference type="Proteomes" id="UP000182977"/>
    </source>
</evidence>
<dbReference type="OrthoDB" id="5074901at2"/>
<reference evidence="3" key="1">
    <citation type="submission" date="2016-10" db="EMBL/GenBank/DDBJ databases">
        <authorList>
            <person name="Varghese N."/>
            <person name="Submissions S."/>
        </authorList>
    </citation>
    <scope>NUCLEOTIDE SEQUENCE [LARGE SCALE GENOMIC DNA]</scope>
    <source>
        <strain evidence="3">DSM 45079</strain>
    </source>
</reference>
<protein>
    <submittedName>
        <fullName evidence="2">Helix-turn-helix domain-containing protein</fullName>
    </submittedName>
</protein>
<organism evidence="2 3">
    <name type="scientific">Jiangella alkaliphila</name>
    <dbReference type="NCBI Taxonomy" id="419479"/>
    <lineage>
        <taxon>Bacteria</taxon>
        <taxon>Bacillati</taxon>
        <taxon>Actinomycetota</taxon>
        <taxon>Actinomycetes</taxon>
        <taxon>Jiangellales</taxon>
        <taxon>Jiangellaceae</taxon>
        <taxon>Jiangella</taxon>
    </lineage>
</organism>
<evidence type="ECO:0000313" key="2">
    <source>
        <dbReference type="EMBL" id="SDU68762.1"/>
    </source>
</evidence>
<proteinExistence type="predicted"/>
<dbReference type="Pfam" id="PF12728">
    <property type="entry name" value="HTH_17"/>
    <property type="match status" value="1"/>
</dbReference>